<gene>
    <name evidence="1" type="ORF">TNIN_150311</name>
</gene>
<comment type="caution">
    <text evidence="1">The sequence shown here is derived from an EMBL/GenBank/DDBJ whole genome shotgun (WGS) entry which is preliminary data.</text>
</comment>
<evidence type="ECO:0000313" key="2">
    <source>
        <dbReference type="Proteomes" id="UP000886998"/>
    </source>
</evidence>
<accession>A0A8X6X5G9</accession>
<dbReference type="AlphaFoldDB" id="A0A8X6X5G9"/>
<organism evidence="1 2">
    <name type="scientific">Trichonephila inaurata madagascariensis</name>
    <dbReference type="NCBI Taxonomy" id="2747483"/>
    <lineage>
        <taxon>Eukaryota</taxon>
        <taxon>Metazoa</taxon>
        <taxon>Ecdysozoa</taxon>
        <taxon>Arthropoda</taxon>
        <taxon>Chelicerata</taxon>
        <taxon>Arachnida</taxon>
        <taxon>Araneae</taxon>
        <taxon>Araneomorphae</taxon>
        <taxon>Entelegynae</taxon>
        <taxon>Araneoidea</taxon>
        <taxon>Nephilidae</taxon>
        <taxon>Trichonephila</taxon>
        <taxon>Trichonephila inaurata</taxon>
    </lineage>
</organism>
<sequence length="99" mass="10854">MGYSGCCGFYFNLKCPVFEKTVDENDDVVWEFEAWLKRSSFSGALMTRPYLDTLGKALLESLGSESISLEIEEFGLANVQSFKGSSGVSVDCTSKGQTL</sequence>
<reference evidence="1" key="1">
    <citation type="submission" date="2020-08" db="EMBL/GenBank/DDBJ databases">
        <title>Multicomponent nature underlies the extraordinary mechanical properties of spider dragline silk.</title>
        <authorList>
            <person name="Kono N."/>
            <person name="Nakamura H."/>
            <person name="Mori M."/>
            <person name="Yoshida Y."/>
            <person name="Ohtoshi R."/>
            <person name="Malay A.D."/>
            <person name="Moran D.A.P."/>
            <person name="Tomita M."/>
            <person name="Numata K."/>
            <person name="Arakawa K."/>
        </authorList>
    </citation>
    <scope>NUCLEOTIDE SEQUENCE</scope>
</reference>
<protein>
    <submittedName>
        <fullName evidence="1">Uncharacterized protein</fullName>
    </submittedName>
</protein>
<evidence type="ECO:0000313" key="1">
    <source>
        <dbReference type="EMBL" id="GFY47363.1"/>
    </source>
</evidence>
<dbReference type="EMBL" id="BMAV01005919">
    <property type="protein sequence ID" value="GFY47363.1"/>
    <property type="molecule type" value="Genomic_DNA"/>
</dbReference>
<keyword evidence="2" id="KW-1185">Reference proteome</keyword>
<dbReference type="Proteomes" id="UP000886998">
    <property type="component" value="Unassembled WGS sequence"/>
</dbReference>
<name>A0A8X6X5G9_9ARAC</name>
<proteinExistence type="predicted"/>